<keyword evidence="7" id="KW-0521">NADP</keyword>
<dbReference type="GO" id="GO:0046872">
    <property type="term" value="F:metal ion binding"/>
    <property type="evidence" value="ECO:0007669"/>
    <property type="project" value="UniProtKB-KW"/>
</dbReference>
<dbReference type="Pfam" id="PF03971">
    <property type="entry name" value="IDH"/>
    <property type="match status" value="1"/>
</dbReference>
<keyword evidence="12" id="KW-1185">Reference proteome</keyword>
<accession>A0AAU6WEL4</accession>
<comment type="catalytic activity">
    <reaction evidence="9">
        <text>D-threo-isocitrate + NADP(+) = 2-oxoglutarate + CO2 + NADPH</text>
        <dbReference type="Rhea" id="RHEA:19629"/>
        <dbReference type="ChEBI" id="CHEBI:15562"/>
        <dbReference type="ChEBI" id="CHEBI:16526"/>
        <dbReference type="ChEBI" id="CHEBI:16810"/>
        <dbReference type="ChEBI" id="CHEBI:57783"/>
        <dbReference type="ChEBI" id="CHEBI:58349"/>
        <dbReference type="EC" id="1.1.1.42"/>
    </reaction>
</comment>
<evidence type="ECO:0000256" key="10">
    <source>
        <dbReference type="ARBA" id="ARBA00046318"/>
    </source>
</evidence>
<keyword evidence="4" id="KW-0816">Tricarboxylic acid cycle</keyword>
<evidence type="ECO:0000313" key="11">
    <source>
        <dbReference type="EMBL" id="XAO46558.1"/>
    </source>
</evidence>
<evidence type="ECO:0000256" key="9">
    <source>
        <dbReference type="ARBA" id="ARBA00023554"/>
    </source>
</evidence>
<keyword evidence="6" id="KW-0460">Magnesium</keyword>
<evidence type="ECO:0000256" key="2">
    <source>
        <dbReference type="ARBA" id="ARBA00013013"/>
    </source>
</evidence>
<evidence type="ECO:0000256" key="5">
    <source>
        <dbReference type="ARBA" id="ARBA00022723"/>
    </source>
</evidence>
<organism evidence="11 12">
    <name type="scientific">Glutamicibacter ectropisis</name>
    <dbReference type="NCBI Taxonomy" id="3046593"/>
    <lineage>
        <taxon>Bacteria</taxon>
        <taxon>Bacillati</taxon>
        <taxon>Actinomycetota</taxon>
        <taxon>Actinomycetes</taxon>
        <taxon>Micrococcales</taxon>
        <taxon>Micrococcaceae</taxon>
        <taxon>Glutamicibacter</taxon>
    </lineage>
</organism>
<proteinExistence type="inferred from homology"/>
<gene>
    <name evidence="11" type="ORF">QMQ05_03210</name>
</gene>
<comment type="similarity">
    <text evidence="10">Belongs to the monomeric-type IDH family.</text>
</comment>
<keyword evidence="5" id="KW-0479">Metal-binding</keyword>
<sequence length="87" mass="9402">MGSSRECPGLPRPVCRLCRYVRCREDSAFSAVAKALGENEEAIVSELAAVQGQAVDLAGYYRPDEVKTSAVMRPSATLNKALELLSK</sequence>
<dbReference type="AlphaFoldDB" id="A0AAU6WEL4"/>
<comment type="cofactor">
    <cofactor evidence="1">
        <name>Mg(2+)</name>
        <dbReference type="ChEBI" id="CHEBI:18420"/>
    </cofactor>
</comment>
<dbReference type="EMBL" id="CP125942">
    <property type="protein sequence ID" value="XAO46558.1"/>
    <property type="molecule type" value="Genomic_DNA"/>
</dbReference>
<dbReference type="GO" id="GO:0006099">
    <property type="term" value="P:tricarboxylic acid cycle"/>
    <property type="evidence" value="ECO:0007669"/>
    <property type="project" value="UniProtKB-KW"/>
</dbReference>
<evidence type="ECO:0000256" key="4">
    <source>
        <dbReference type="ARBA" id="ARBA00022532"/>
    </source>
</evidence>
<protein>
    <recommendedName>
        <fullName evidence="2">isocitrate dehydrogenase (NADP(+))</fullName>
        <ecNumber evidence="2">1.1.1.42</ecNumber>
    </recommendedName>
</protein>
<evidence type="ECO:0000256" key="6">
    <source>
        <dbReference type="ARBA" id="ARBA00022842"/>
    </source>
</evidence>
<reference evidence="11 12" key="1">
    <citation type="submission" date="2023-05" db="EMBL/GenBank/DDBJ databases">
        <title>Glutamicibacter sp. B1, complete genome.</title>
        <authorList>
            <person name="Long Y.H."/>
            <person name="Fang T."/>
            <person name="Li X.Y."/>
        </authorList>
    </citation>
    <scope>NUCLEOTIDE SEQUENCE [LARGE SCALE GENOMIC DNA]</scope>
    <source>
        <strain evidence="11 12">B1</strain>
    </source>
</reference>
<dbReference type="GO" id="GO:0004450">
    <property type="term" value="F:isocitrate dehydrogenase (NADP+) activity"/>
    <property type="evidence" value="ECO:0007669"/>
    <property type="project" value="UniProtKB-EC"/>
</dbReference>
<dbReference type="EC" id="1.1.1.42" evidence="2"/>
<evidence type="ECO:0000256" key="3">
    <source>
        <dbReference type="ARBA" id="ARBA00022435"/>
    </source>
</evidence>
<dbReference type="SUPFAM" id="SSF53659">
    <property type="entry name" value="Isocitrate/Isopropylmalate dehydrogenase-like"/>
    <property type="match status" value="1"/>
</dbReference>
<evidence type="ECO:0000313" key="12">
    <source>
        <dbReference type="Proteomes" id="UP001486888"/>
    </source>
</evidence>
<evidence type="ECO:0000256" key="7">
    <source>
        <dbReference type="ARBA" id="ARBA00022857"/>
    </source>
</evidence>
<evidence type="ECO:0000256" key="1">
    <source>
        <dbReference type="ARBA" id="ARBA00001946"/>
    </source>
</evidence>
<dbReference type="InterPro" id="IPR004436">
    <property type="entry name" value="Isocitrate_DH_NADP_mono"/>
</dbReference>
<evidence type="ECO:0000256" key="8">
    <source>
        <dbReference type="ARBA" id="ARBA00023002"/>
    </source>
</evidence>
<dbReference type="PANTHER" id="PTHR36999">
    <property type="entry name" value="ISOCITRATE DEHYDROGENASE [NADP]"/>
    <property type="match status" value="1"/>
</dbReference>
<name>A0AAU6WEL4_9MICC</name>
<dbReference type="KEGG" id="gey:QMQ05_03210"/>
<keyword evidence="3" id="KW-0329">Glyoxylate bypass</keyword>
<dbReference type="PANTHER" id="PTHR36999:SF1">
    <property type="entry name" value="ISOCITRATE DEHYDROGENASE (NADP(+))"/>
    <property type="match status" value="1"/>
</dbReference>
<dbReference type="GO" id="GO:0006097">
    <property type="term" value="P:glyoxylate cycle"/>
    <property type="evidence" value="ECO:0007669"/>
    <property type="project" value="UniProtKB-KW"/>
</dbReference>
<keyword evidence="8 11" id="KW-0560">Oxidoreductase</keyword>
<dbReference type="Proteomes" id="UP001486888">
    <property type="component" value="Chromosome"/>
</dbReference>